<dbReference type="PANTHER" id="PTHR11200:SF275">
    <property type="entry name" value="LD06095P"/>
    <property type="match status" value="1"/>
</dbReference>
<dbReference type="GO" id="GO:0046856">
    <property type="term" value="P:phosphatidylinositol dephosphorylation"/>
    <property type="evidence" value="ECO:0007669"/>
    <property type="project" value="InterPro"/>
</dbReference>
<dbReference type="InterPro" id="IPR000300">
    <property type="entry name" value="IPPc"/>
</dbReference>
<comment type="similarity">
    <text evidence="1">Belongs to the inositol 1,4,5-trisphosphate 5-phosphatase type II family.</text>
</comment>
<dbReference type="PANTHER" id="PTHR11200">
    <property type="entry name" value="INOSITOL 5-PHOSPHATASE"/>
    <property type="match status" value="1"/>
</dbReference>
<accession>A0A443SQJ3</accession>
<reference evidence="4 5" key="1">
    <citation type="journal article" date="2018" name="Gigascience">
        <title>Genomes of trombidid mites reveal novel predicted allergens and laterally-transferred genes associated with secondary metabolism.</title>
        <authorList>
            <person name="Dong X."/>
            <person name="Chaisiri K."/>
            <person name="Xia D."/>
            <person name="Armstrong S.D."/>
            <person name="Fang Y."/>
            <person name="Donnelly M.J."/>
            <person name="Kadowaki T."/>
            <person name="McGarry J.W."/>
            <person name="Darby A.C."/>
            <person name="Makepeace B.L."/>
        </authorList>
    </citation>
    <scope>NUCLEOTIDE SEQUENCE [LARGE SCALE GENOMIC DNA]</scope>
    <source>
        <strain evidence="4">UoL-UT</strain>
    </source>
</reference>
<dbReference type="AlphaFoldDB" id="A0A443SQJ3"/>
<name>A0A443SQJ3_9ACAR</name>
<feature type="domain" description="SKICH" evidence="2">
    <location>
        <begin position="121"/>
        <end position="216"/>
    </location>
</feature>
<dbReference type="InterPro" id="IPR041611">
    <property type="entry name" value="SKICH"/>
</dbReference>
<gene>
    <name evidence="4" type="ORF">B4U80_12693</name>
</gene>
<dbReference type="Pfam" id="PF17751">
    <property type="entry name" value="SKICH"/>
    <property type="match status" value="1"/>
</dbReference>
<feature type="domain" description="Inositol polyphosphate-related phosphatase" evidence="3">
    <location>
        <begin position="8"/>
        <end position="53"/>
    </location>
</feature>
<dbReference type="Gene3D" id="2.60.40.2840">
    <property type="match status" value="1"/>
</dbReference>
<dbReference type="OrthoDB" id="62798at2759"/>
<dbReference type="InterPro" id="IPR046985">
    <property type="entry name" value="IP5"/>
</dbReference>
<dbReference type="VEuPathDB" id="VectorBase:LDEU002251"/>
<dbReference type="Gene3D" id="3.60.10.10">
    <property type="entry name" value="Endonuclease/exonuclease/phosphatase"/>
    <property type="match status" value="1"/>
</dbReference>
<dbReference type="GO" id="GO:0005737">
    <property type="term" value="C:cytoplasm"/>
    <property type="evidence" value="ECO:0007669"/>
    <property type="project" value="TreeGrafter"/>
</dbReference>
<evidence type="ECO:0000313" key="5">
    <source>
        <dbReference type="Proteomes" id="UP000288716"/>
    </source>
</evidence>
<dbReference type="GO" id="GO:0004439">
    <property type="term" value="F:phosphatidylinositol-4,5-bisphosphate 5-phosphatase activity"/>
    <property type="evidence" value="ECO:0007669"/>
    <property type="project" value="TreeGrafter"/>
</dbReference>
<dbReference type="Proteomes" id="UP000288716">
    <property type="component" value="Unassembled WGS sequence"/>
</dbReference>
<dbReference type="SUPFAM" id="SSF56219">
    <property type="entry name" value="DNase I-like"/>
    <property type="match status" value="1"/>
</dbReference>
<sequence>IDSKKGRSRRPAFTDRILYRVNPHVYNDVKLHMNQLEYASHYEYKQSDHKPVTSLFSVKIFTKLAMNKLHLEEPINVTFPVFGNWCVYRDATVWYRVSCVRYYSQSEDTLNERENFIRGISSFDWIALYKSDFTSLDDYVCYTWASCSAHLRCPEIAQEIPSTSHSSQSAEIDSSNAGERWFKVTFPDQSLLISGSYQLVYITQNGSVLGMSAPFNVESQ</sequence>
<evidence type="ECO:0000259" key="3">
    <source>
        <dbReference type="Pfam" id="PF22669"/>
    </source>
</evidence>
<dbReference type="EMBL" id="NCKV01000772">
    <property type="protein sequence ID" value="RWS29787.1"/>
    <property type="molecule type" value="Genomic_DNA"/>
</dbReference>
<dbReference type="Pfam" id="PF22669">
    <property type="entry name" value="Exo_endo_phos2"/>
    <property type="match status" value="1"/>
</dbReference>
<dbReference type="InterPro" id="IPR036691">
    <property type="entry name" value="Endo/exonu/phosph_ase_sf"/>
</dbReference>
<comment type="caution">
    <text evidence="4">The sequence shown here is derived from an EMBL/GenBank/DDBJ whole genome shotgun (WGS) entry which is preliminary data.</text>
</comment>
<dbReference type="GO" id="GO:0005886">
    <property type="term" value="C:plasma membrane"/>
    <property type="evidence" value="ECO:0007669"/>
    <property type="project" value="TreeGrafter"/>
</dbReference>
<organism evidence="4 5">
    <name type="scientific">Leptotrombidium deliense</name>
    <dbReference type="NCBI Taxonomy" id="299467"/>
    <lineage>
        <taxon>Eukaryota</taxon>
        <taxon>Metazoa</taxon>
        <taxon>Ecdysozoa</taxon>
        <taxon>Arthropoda</taxon>
        <taxon>Chelicerata</taxon>
        <taxon>Arachnida</taxon>
        <taxon>Acari</taxon>
        <taxon>Acariformes</taxon>
        <taxon>Trombidiformes</taxon>
        <taxon>Prostigmata</taxon>
        <taxon>Anystina</taxon>
        <taxon>Parasitengona</taxon>
        <taxon>Trombiculoidea</taxon>
        <taxon>Trombiculidae</taxon>
        <taxon>Leptotrombidium</taxon>
    </lineage>
</organism>
<feature type="non-terminal residue" evidence="4">
    <location>
        <position position="1"/>
    </location>
</feature>
<dbReference type="STRING" id="299467.A0A443SQJ3"/>
<protein>
    <submittedName>
        <fullName evidence="4">Inositol polyphosphate 5-phosphatase K-like protein</fullName>
    </submittedName>
</protein>
<evidence type="ECO:0000313" key="4">
    <source>
        <dbReference type="EMBL" id="RWS29787.1"/>
    </source>
</evidence>
<evidence type="ECO:0000256" key="1">
    <source>
        <dbReference type="ARBA" id="ARBA00005910"/>
    </source>
</evidence>
<proteinExistence type="inferred from homology"/>
<evidence type="ECO:0000259" key="2">
    <source>
        <dbReference type="Pfam" id="PF17751"/>
    </source>
</evidence>
<keyword evidence="5" id="KW-1185">Reference proteome</keyword>
<dbReference type="GO" id="GO:0001726">
    <property type="term" value="C:ruffle"/>
    <property type="evidence" value="ECO:0007669"/>
    <property type="project" value="TreeGrafter"/>
</dbReference>